<evidence type="ECO:0000313" key="1">
    <source>
        <dbReference type="EMBL" id="DAG04049.1"/>
    </source>
</evidence>
<organism evidence="1">
    <name type="scientific">Myoviridae sp. ctbEa13</name>
    <dbReference type="NCBI Taxonomy" id="2825136"/>
    <lineage>
        <taxon>Viruses</taxon>
        <taxon>Duplodnaviria</taxon>
        <taxon>Heunggongvirae</taxon>
        <taxon>Uroviricota</taxon>
        <taxon>Caudoviricetes</taxon>
    </lineage>
</organism>
<accession>A0A8S5VBA6</accession>
<dbReference type="EMBL" id="BK016237">
    <property type="protein sequence ID" value="DAG04049.1"/>
    <property type="molecule type" value="Genomic_DNA"/>
</dbReference>
<protein>
    <submittedName>
        <fullName evidence="1">Uncharacterized protein</fullName>
    </submittedName>
</protein>
<name>A0A8S5VBA6_9CAUD</name>
<sequence length="61" mass="7276">MKMKQPELKIYLKNKVKPIVAIVNDRKDFEAFIERVRNESIVIYGPIAFSRDEFRYAVLED</sequence>
<proteinExistence type="predicted"/>
<reference evidence="1" key="1">
    <citation type="journal article" date="2021" name="Proc. Natl. Acad. Sci. U.S.A.">
        <title>A Catalog of Tens of Thousands of Viruses from Human Metagenomes Reveals Hidden Associations with Chronic Diseases.</title>
        <authorList>
            <person name="Tisza M.J."/>
            <person name="Buck C.B."/>
        </authorList>
    </citation>
    <scope>NUCLEOTIDE SEQUENCE</scope>
    <source>
        <strain evidence="1">CtbEa13</strain>
    </source>
</reference>